<feature type="compositionally biased region" description="Acidic residues" evidence="1">
    <location>
        <begin position="256"/>
        <end position="265"/>
    </location>
</feature>
<organism evidence="3 4">
    <name type="scientific">Batillaria attramentaria</name>
    <dbReference type="NCBI Taxonomy" id="370345"/>
    <lineage>
        <taxon>Eukaryota</taxon>
        <taxon>Metazoa</taxon>
        <taxon>Spiralia</taxon>
        <taxon>Lophotrochozoa</taxon>
        <taxon>Mollusca</taxon>
        <taxon>Gastropoda</taxon>
        <taxon>Caenogastropoda</taxon>
        <taxon>Sorbeoconcha</taxon>
        <taxon>Cerithioidea</taxon>
        <taxon>Batillariidae</taxon>
        <taxon>Batillaria</taxon>
    </lineage>
</organism>
<dbReference type="EMBL" id="JACVVK020000110">
    <property type="protein sequence ID" value="KAK7491820.1"/>
    <property type="molecule type" value="Genomic_DNA"/>
</dbReference>
<evidence type="ECO:0000313" key="3">
    <source>
        <dbReference type="EMBL" id="KAK7491820.1"/>
    </source>
</evidence>
<comment type="caution">
    <text evidence="3">The sequence shown here is derived from an EMBL/GenBank/DDBJ whole genome shotgun (WGS) entry which is preliminary data.</text>
</comment>
<keyword evidence="2" id="KW-1133">Transmembrane helix</keyword>
<dbReference type="AlphaFoldDB" id="A0ABD0KXM8"/>
<feature type="transmembrane region" description="Helical" evidence="2">
    <location>
        <begin position="164"/>
        <end position="191"/>
    </location>
</feature>
<protein>
    <submittedName>
        <fullName evidence="3">Uncharacterized protein</fullName>
    </submittedName>
</protein>
<keyword evidence="2" id="KW-0812">Transmembrane</keyword>
<feature type="region of interest" description="Disordered" evidence="1">
    <location>
        <begin position="244"/>
        <end position="288"/>
    </location>
</feature>
<gene>
    <name evidence="3" type="ORF">BaRGS_00016955</name>
</gene>
<accession>A0ABD0KXM8</accession>
<proteinExistence type="predicted"/>
<evidence type="ECO:0000313" key="4">
    <source>
        <dbReference type="Proteomes" id="UP001519460"/>
    </source>
</evidence>
<keyword evidence="4" id="KW-1185">Reference proteome</keyword>
<evidence type="ECO:0000256" key="2">
    <source>
        <dbReference type="SAM" id="Phobius"/>
    </source>
</evidence>
<keyword evidence="2" id="KW-0472">Membrane</keyword>
<dbReference type="Proteomes" id="UP001519460">
    <property type="component" value="Unassembled WGS sequence"/>
</dbReference>
<name>A0ABD0KXM8_9CAEN</name>
<reference evidence="3 4" key="1">
    <citation type="journal article" date="2023" name="Sci. Data">
        <title>Genome assembly of the Korean intertidal mud-creeper Batillaria attramentaria.</title>
        <authorList>
            <person name="Patra A.K."/>
            <person name="Ho P.T."/>
            <person name="Jun S."/>
            <person name="Lee S.J."/>
            <person name="Kim Y."/>
            <person name="Won Y.J."/>
        </authorList>
    </citation>
    <scope>NUCLEOTIDE SEQUENCE [LARGE SCALE GENOMIC DNA]</scope>
    <source>
        <strain evidence="3">Wonlab-2016</strain>
    </source>
</reference>
<sequence length="312" mass="34314">MSSLCTAPIRHTFPVSSAHLQLCSIVPSSLFRVKGGPVSGAFSGWQDNNYPVLQCTWPLGDERDLIAIALSEDNSEENIVSLDIQKQECTTLANIKAEIYCVIDDTTVSVYAKVQSLLKGETRWYDCKRVYFDEGPYVKHLIFNVTNVGRNKGTDYNARDDVCLAVPVIVILFLTTFAVGAIVSFVVKWSYDLKCKSRRNRQNRHQPGSTPILQTVHDTSLPRRVTDNARLPYAVTADSDCASAKTKAPLAPHEDDSSDGSDDEMWTPVQARRVLNPSGSVLPPDLEGVHDDTAAALLSTNEVLGRRGKSEG</sequence>
<evidence type="ECO:0000256" key="1">
    <source>
        <dbReference type="SAM" id="MobiDB-lite"/>
    </source>
</evidence>